<reference evidence="3" key="1">
    <citation type="journal article" date="2017" name="Genome Biol.">
        <title>Comparative genomics reveals high biological diversity and specific adaptations in the industrially and medically important fungal genus Aspergillus.</title>
        <authorList>
            <person name="de Vries R.P."/>
            <person name="Riley R."/>
            <person name="Wiebenga A."/>
            <person name="Aguilar-Osorio G."/>
            <person name="Amillis S."/>
            <person name="Uchima C.A."/>
            <person name="Anderluh G."/>
            <person name="Asadollahi M."/>
            <person name="Askin M."/>
            <person name="Barry K."/>
            <person name="Battaglia E."/>
            <person name="Bayram O."/>
            <person name="Benocci T."/>
            <person name="Braus-Stromeyer S.A."/>
            <person name="Caldana C."/>
            <person name="Canovas D."/>
            <person name="Cerqueira G.C."/>
            <person name="Chen F."/>
            <person name="Chen W."/>
            <person name="Choi C."/>
            <person name="Clum A."/>
            <person name="Dos Santos R.A."/>
            <person name="Damasio A.R."/>
            <person name="Diallinas G."/>
            <person name="Emri T."/>
            <person name="Fekete E."/>
            <person name="Flipphi M."/>
            <person name="Freyberg S."/>
            <person name="Gallo A."/>
            <person name="Gournas C."/>
            <person name="Habgood R."/>
            <person name="Hainaut M."/>
            <person name="Harispe M.L."/>
            <person name="Henrissat B."/>
            <person name="Hilden K.S."/>
            <person name="Hope R."/>
            <person name="Hossain A."/>
            <person name="Karabika E."/>
            <person name="Karaffa L."/>
            <person name="Karanyi Z."/>
            <person name="Krasevec N."/>
            <person name="Kuo A."/>
            <person name="Kusch H."/>
            <person name="LaButti K."/>
            <person name="Lagendijk E.L."/>
            <person name="Lapidus A."/>
            <person name="Levasseur A."/>
            <person name="Lindquist E."/>
            <person name="Lipzen A."/>
            <person name="Logrieco A.F."/>
            <person name="MacCabe A."/>
            <person name="Maekelae M.R."/>
            <person name="Malavazi I."/>
            <person name="Melin P."/>
            <person name="Meyer V."/>
            <person name="Mielnichuk N."/>
            <person name="Miskei M."/>
            <person name="Molnar A.P."/>
            <person name="Mule G."/>
            <person name="Ngan C.Y."/>
            <person name="Orejas M."/>
            <person name="Orosz E."/>
            <person name="Ouedraogo J.P."/>
            <person name="Overkamp K.M."/>
            <person name="Park H.-S."/>
            <person name="Perrone G."/>
            <person name="Piumi F."/>
            <person name="Punt P.J."/>
            <person name="Ram A.F."/>
            <person name="Ramon A."/>
            <person name="Rauscher S."/>
            <person name="Record E."/>
            <person name="Riano-Pachon D.M."/>
            <person name="Robert V."/>
            <person name="Roehrig J."/>
            <person name="Ruller R."/>
            <person name="Salamov A."/>
            <person name="Salih N.S."/>
            <person name="Samson R.A."/>
            <person name="Sandor E."/>
            <person name="Sanguinetti M."/>
            <person name="Schuetze T."/>
            <person name="Sepcic K."/>
            <person name="Shelest E."/>
            <person name="Sherlock G."/>
            <person name="Sophianopoulou V."/>
            <person name="Squina F.M."/>
            <person name="Sun H."/>
            <person name="Susca A."/>
            <person name="Todd R.B."/>
            <person name="Tsang A."/>
            <person name="Unkles S.E."/>
            <person name="van de Wiele N."/>
            <person name="van Rossen-Uffink D."/>
            <person name="Oliveira J.V."/>
            <person name="Vesth T.C."/>
            <person name="Visser J."/>
            <person name="Yu J.-H."/>
            <person name="Zhou M."/>
            <person name="Andersen M.R."/>
            <person name="Archer D.B."/>
            <person name="Baker S.E."/>
            <person name="Benoit I."/>
            <person name="Brakhage A.A."/>
            <person name="Braus G.H."/>
            <person name="Fischer R."/>
            <person name="Frisvad J.C."/>
            <person name="Goldman G.H."/>
            <person name="Houbraken J."/>
            <person name="Oakley B."/>
            <person name="Pocsi I."/>
            <person name="Scazzocchio C."/>
            <person name="Seiboth B."/>
            <person name="vanKuyk P.A."/>
            <person name="Wortman J."/>
            <person name="Dyer P.S."/>
            <person name="Grigoriev I.V."/>
        </authorList>
    </citation>
    <scope>NUCLEOTIDE SEQUENCE [LARGE SCALE GENOMIC DNA]</scope>
    <source>
        <strain evidence="3">CBS 516.65</strain>
    </source>
</reference>
<feature type="domain" description="Core Histone H2A/H2B/H3" evidence="1">
    <location>
        <begin position="2"/>
        <end position="48"/>
    </location>
</feature>
<organism evidence="2 3">
    <name type="scientific">Aspergillus glaucus CBS 516.65</name>
    <dbReference type="NCBI Taxonomy" id="1160497"/>
    <lineage>
        <taxon>Eukaryota</taxon>
        <taxon>Fungi</taxon>
        <taxon>Dikarya</taxon>
        <taxon>Ascomycota</taxon>
        <taxon>Pezizomycotina</taxon>
        <taxon>Eurotiomycetes</taxon>
        <taxon>Eurotiomycetidae</taxon>
        <taxon>Eurotiales</taxon>
        <taxon>Aspergillaceae</taxon>
        <taxon>Aspergillus</taxon>
        <taxon>Aspergillus subgen. Aspergillus</taxon>
    </lineage>
</organism>
<dbReference type="SUPFAM" id="SSF47113">
    <property type="entry name" value="Histone-fold"/>
    <property type="match status" value="1"/>
</dbReference>
<dbReference type="Gene3D" id="1.10.20.10">
    <property type="entry name" value="Histone, subunit A"/>
    <property type="match status" value="1"/>
</dbReference>
<dbReference type="EMBL" id="KV878891">
    <property type="protein sequence ID" value="OJJ87037.1"/>
    <property type="molecule type" value="Genomic_DNA"/>
</dbReference>
<dbReference type="VEuPathDB" id="FungiDB:ASPGLDRAFT_43510"/>
<dbReference type="AlphaFoldDB" id="A0A1L9VT00"/>
<gene>
    <name evidence="2" type="ORF">ASPGLDRAFT_43510</name>
</gene>
<keyword evidence="3" id="KW-1185">Reference proteome</keyword>
<dbReference type="InterPro" id="IPR009072">
    <property type="entry name" value="Histone-fold"/>
</dbReference>
<name>A0A1L9VT00_ASPGL</name>
<dbReference type="Proteomes" id="UP000184300">
    <property type="component" value="Unassembled WGS sequence"/>
</dbReference>
<dbReference type="Pfam" id="PF00125">
    <property type="entry name" value="Histone"/>
    <property type="match status" value="1"/>
</dbReference>
<dbReference type="RefSeq" id="XP_022403726.1">
    <property type="nucleotide sequence ID" value="XM_022545832.1"/>
</dbReference>
<evidence type="ECO:0000313" key="3">
    <source>
        <dbReference type="Proteomes" id="UP000184300"/>
    </source>
</evidence>
<dbReference type="InterPro" id="IPR007125">
    <property type="entry name" value="H2A/H2B/H3"/>
</dbReference>
<sequence>MQIESSAVDAIQEATEKVVVDELHMANLAANSAQRAAVQKEDMEFVRQMRQMILGFRFPGQE</sequence>
<dbReference type="GO" id="GO:0003677">
    <property type="term" value="F:DNA binding"/>
    <property type="evidence" value="ECO:0007669"/>
    <property type="project" value="InterPro"/>
</dbReference>
<dbReference type="GeneID" id="34462093"/>
<evidence type="ECO:0000313" key="2">
    <source>
        <dbReference type="EMBL" id="OJJ87037.1"/>
    </source>
</evidence>
<evidence type="ECO:0000259" key="1">
    <source>
        <dbReference type="Pfam" id="PF00125"/>
    </source>
</evidence>
<accession>A0A1L9VT00</accession>
<proteinExistence type="predicted"/>
<protein>
    <recommendedName>
        <fullName evidence="1">Core Histone H2A/H2B/H3 domain-containing protein</fullName>
    </recommendedName>
</protein>
<dbReference type="GO" id="GO:0046982">
    <property type="term" value="F:protein heterodimerization activity"/>
    <property type="evidence" value="ECO:0007669"/>
    <property type="project" value="InterPro"/>
</dbReference>